<dbReference type="AlphaFoldDB" id="A0A0D2PD87"/>
<reference evidence="4" key="1">
    <citation type="submission" date="2014-04" db="EMBL/GenBank/DDBJ databases">
        <title>Evolutionary Origins and Diversification of the Mycorrhizal Mutualists.</title>
        <authorList>
            <consortium name="DOE Joint Genome Institute"/>
            <consortium name="Mycorrhizal Genomics Consortium"/>
            <person name="Kohler A."/>
            <person name="Kuo A."/>
            <person name="Nagy L.G."/>
            <person name="Floudas D."/>
            <person name="Copeland A."/>
            <person name="Barry K.W."/>
            <person name="Cichocki N."/>
            <person name="Veneault-Fourrey C."/>
            <person name="LaButti K."/>
            <person name="Lindquist E.A."/>
            <person name="Lipzen A."/>
            <person name="Lundell T."/>
            <person name="Morin E."/>
            <person name="Murat C."/>
            <person name="Riley R."/>
            <person name="Ohm R."/>
            <person name="Sun H."/>
            <person name="Tunlid A."/>
            <person name="Henrissat B."/>
            <person name="Grigoriev I.V."/>
            <person name="Hibbett D.S."/>
            <person name="Martin F."/>
        </authorList>
    </citation>
    <scope>NUCLEOTIDE SEQUENCE [LARGE SCALE GENOMIC DNA]</scope>
    <source>
        <strain evidence="4">FD-334 SS-4</strain>
    </source>
</reference>
<proteinExistence type="predicted"/>
<organism evidence="3 4">
    <name type="scientific">Hypholoma sublateritium (strain FD-334 SS-4)</name>
    <dbReference type="NCBI Taxonomy" id="945553"/>
    <lineage>
        <taxon>Eukaryota</taxon>
        <taxon>Fungi</taxon>
        <taxon>Dikarya</taxon>
        <taxon>Basidiomycota</taxon>
        <taxon>Agaricomycotina</taxon>
        <taxon>Agaricomycetes</taxon>
        <taxon>Agaricomycetidae</taxon>
        <taxon>Agaricales</taxon>
        <taxon>Agaricineae</taxon>
        <taxon>Strophariaceae</taxon>
        <taxon>Hypholoma</taxon>
    </lineage>
</organism>
<dbReference type="CDD" id="cd00920">
    <property type="entry name" value="Cupredoxin"/>
    <property type="match status" value="1"/>
</dbReference>
<gene>
    <name evidence="3" type="ORF">HYPSUDRAFT_52433</name>
</gene>
<feature type="region of interest" description="Disordered" evidence="1">
    <location>
        <begin position="311"/>
        <end position="344"/>
    </location>
</feature>
<dbReference type="STRING" id="945553.A0A0D2PD87"/>
<dbReference type="Proteomes" id="UP000054270">
    <property type="component" value="Unassembled WGS sequence"/>
</dbReference>
<dbReference type="InterPro" id="IPR052953">
    <property type="entry name" value="Ser-rich/MCO-related"/>
</dbReference>
<dbReference type="OrthoDB" id="1921208at2759"/>
<feature type="region of interest" description="Disordered" evidence="1">
    <location>
        <begin position="176"/>
        <end position="267"/>
    </location>
</feature>
<dbReference type="InterPro" id="IPR008972">
    <property type="entry name" value="Cupredoxin"/>
</dbReference>
<dbReference type="Gene3D" id="2.60.40.420">
    <property type="entry name" value="Cupredoxins - blue copper proteins"/>
    <property type="match status" value="1"/>
</dbReference>
<feature type="chain" id="PRO_5002248458" evidence="2">
    <location>
        <begin position="20"/>
        <end position="344"/>
    </location>
</feature>
<dbReference type="EMBL" id="KN817527">
    <property type="protein sequence ID" value="KJA26536.1"/>
    <property type="molecule type" value="Genomic_DNA"/>
</dbReference>
<keyword evidence="4" id="KW-1185">Reference proteome</keyword>
<evidence type="ECO:0000313" key="4">
    <source>
        <dbReference type="Proteomes" id="UP000054270"/>
    </source>
</evidence>
<sequence length="344" mass="35118">MIVSYFLVVLGLFAVFTAGQTNHVITVGQLGSFYNPPTLSAGLNDTVTFTFLGPFHTVTQSSQTAPCVTLPGGFNSGVLGLGINGTNPVSSWTLTITNVSERVSNPISNKNFLVAIWYFCQISTPTSHCGSGMVGAINPPSQEAYQQFKAAAEAVSGTPTSRARTSATQRPMSDMSAFFQYGHPGPVHSGRPSEAAPTGPGTARDNSTSALPLPRSGPGVAPGWTTPLVPTRRSSPPPALPEGAQHPRAAHHALARQGSVPSSLGASPSEAAAAAAAGGGAPPMSAANMKALAHEVAAMLLRAPSGTTLNDGLLSLSSDPSKAQSALRVQGRLSPGNGNDPPAY</sequence>
<evidence type="ECO:0000256" key="2">
    <source>
        <dbReference type="SAM" id="SignalP"/>
    </source>
</evidence>
<dbReference type="PANTHER" id="PTHR34883">
    <property type="entry name" value="SERINE-RICH PROTEIN, PUTATIVE-RELATED-RELATED"/>
    <property type="match status" value="1"/>
</dbReference>
<keyword evidence="2" id="KW-0732">Signal</keyword>
<dbReference type="PANTHER" id="PTHR34883:SF15">
    <property type="entry name" value="EXTRACELLULAR SERINE-RICH PROTEIN"/>
    <property type="match status" value="1"/>
</dbReference>
<feature type="signal peptide" evidence="2">
    <location>
        <begin position="1"/>
        <end position="19"/>
    </location>
</feature>
<accession>A0A0D2PD87</accession>
<protein>
    <submittedName>
        <fullName evidence="3">Uncharacterized protein</fullName>
    </submittedName>
</protein>
<feature type="compositionally biased region" description="Polar residues" evidence="1">
    <location>
        <begin position="311"/>
        <end position="324"/>
    </location>
</feature>
<dbReference type="SUPFAM" id="SSF49503">
    <property type="entry name" value="Cupredoxins"/>
    <property type="match status" value="1"/>
</dbReference>
<evidence type="ECO:0000256" key="1">
    <source>
        <dbReference type="SAM" id="MobiDB-lite"/>
    </source>
</evidence>
<evidence type="ECO:0000313" key="3">
    <source>
        <dbReference type="EMBL" id="KJA26536.1"/>
    </source>
</evidence>
<name>A0A0D2PD87_HYPSF</name>